<dbReference type="Proteomes" id="UP000290848">
    <property type="component" value="Unassembled WGS sequence"/>
</dbReference>
<reference evidence="1 2" key="1">
    <citation type="submission" date="2018-12" db="EMBL/GenBank/DDBJ databases">
        <title>The Draft Genome Sequence of the Soil Bacterium Pedobacter tournemirensis R1.</title>
        <authorList>
            <person name="He J."/>
        </authorList>
    </citation>
    <scope>NUCLEOTIDE SEQUENCE [LARGE SCALE GENOMIC DNA]</scope>
    <source>
        <strain evidence="1 2">R1</strain>
    </source>
</reference>
<dbReference type="RefSeq" id="WP_128768825.1">
    <property type="nucleotide sequence ID" value="NZ_RXOC01000004.1"/>
</dbReference>
<sequence length="225" mass="26242">MINKVPVKKLIEFRRFSEKRQAGFASRLKVPKKSRPDDKKGGDYWISCTSCLANAFKANNNIVIKQKIEEVSEKFDLEKRKLTRIMYQRNIEILQGYADFDFSIFRPSHHLNFLSKPRISLIIKGIPVQVDPDQVFSYRDGEVERIGAIYFVAWKENFKRDDLGVFSEALFEYLSFLYPEKYEVDPNFCLAVEASSARVVRYFEVLSGEVKSVLIPTIDEINKYL</sequence>
<organism evidence="1 2">
    <name type="scientific">Arcticibacter tournemirensis</name>
    <dbReference type="NCBI Taxonomy" id="699437"/>
    <lineage>
        <taxon>Bacteria</taxon>
        <taxon>Pseudomonadati</taxon>
        <taxon>Bacteroidota</taxon>
        <taxon>Sphingobacteriia</taxon>
        <taxon>Sphingobacteriales</taxon>
        <taxon>Sphingobacteriaceae</taxon>
        <taxon>Arcticibacter</taxon>
    </lineage>
</organism>
<proteinExistence type="predicted"/>
<comment type="caution">
    <text evidence="1">The sequence shown here is derived from an EMBL/GenBank/DDBJ whole genome shotgun (WGS) entry which is preliminary data.</text>
</comment>
<name>A0A4Q0MB50_9SPHI</name>
<dbReference type="AlphaFoldDB" id="A0A4Q0MB50"/>
<accession>A0A4Q0MB50</accession>
<evidence type="ECO:0000313" key="2">
    <source>
        <dbReference type="Proteomes" id="UP000290848"/>
    </source>
</evidence>
<evidence type="ECO:0000313" key="1">
    <source>
        <dbReference type="EMBL" id="RXF70520.1"/>
    </source>
</evidence>
<protein>
    <submittedName>
        <fullName evidence="1">Uncharacterized protein</fullName>
    </submittedName>
</protein>
<dbReference type="EMBL" id="RXOC01000004">
    <property type="protein sequence ID" value="RXF70520.1"/>
    <property type="molecule type" value="Genomic_DNA"/>
</dbReference>
<gene>
    <name evidence="1" type="ORF">EKH83_07710</name>
</gene>